<protein>
    <submittedName>
        <fullName evidence="1">Uncharacterized protein</fullName>
    </submittedName>
</protein>
<evidence type="ECO:0000313" key="1">
    <source>
        <dbReference type="EMBL" id="KAB0576504.1"/>
    </source>
</evidence>
<organism evidence="1 2">
    <name type="scientific">Ideonella dechloratans</name>
    <dbReference type="NCBI Taxonomy" id="36863"/>
    <lineage>
        <taxon>Bacteria</taxon>
        <taxon>Pseudomonadati</taxon>
        <taxon>Pseudomonadota</taxon>
        <taxon>Betaproteobacteria</taxon>
        <taxon>Burkholderiales</taxon>
        <taxon>Sphaerotilaceae</taxon>
        <taxon>Ideonella</taxon>
    </lineage>
</organism>
<keyword evidence="2" id="KW-1185">Reference proteome</keyword>
<reference evidence="1 2" key="1">
    <citation type="submission" date="2019-09" db="EMBL/GenBank/DDBJ databases">
        <title>Draft genome sequences of 48 bacterial type strains from the CCUG.</title>
        <authorList>
            <person name="Tunovic T."/>
            <person name="Pineiro-Iglesias B."/>
            <person name="Unosson C."/>
            <person name="Inganas E."/>
            <person name="Ohlen M."/>
            <person name="Cardew S."/>
            <person name="Jensie-Markopoulos S."/>
            <person name="Salva-Serra F."/>
            <person name="Jaen-Luchoro D."/>
            <person name="Karlsson R."/>
            <person name="Svensson-Stadler L."/>
            <person name="Chun J."/>
            <person name="Moore E."/>
        </authorList>
    </citation>
    <scope>NUCLEOTIDE SEQUENCE [LARGE SCALE GENOMIC DNA]</scope>
    <source>
        <strain evidence="1 2">CCUG 30977</strain>
    </source>
</reference>
<gene>
    <name evidence="1" type="ORF">F7Q92_17870</name>
</gene>
<sequence length="111" mass="11737">MTHLFEKSRAVAVGLVVTVVGLGPVREAMAVTPSFPSEDPSEQSAALAAQQEMLSDLKGKLAAQSQLLHAQRETLAAQSQMLGEQRKVLAVQPHVAASVQEGQQPSLPTEP</sequence>
<dbReference type="RefSeq" id="WP_151125455.1">
    <property type="nucleotide sequence ID" value="NZ_CP088081.1"/>
</dbReference>
<accession>A0A643F972</accession>
<dbReference type="OrthoDB" id="9920857at2"/>
<dbReference type="AlphaFoldDB" id="A0A643F972"/>
<evidence type="ECO:0000313" key="2">
    <source>
        <dbReference type="Proteomes" id="UP000430120"/>
    </source>
</evidence>
<name>A0A643F972_IDEDE</name>
<proteinExistence type="predicted"/>
<dbReference type="Proteomes" id="UP000430120">
    <property type="component" value="Unassembled WGS sequence"/>
</dbReference>
<comment type="caution">
    <text evidence="1">The sequence shown here is derived from an EMBL/GenBank/DDBJ whole genome shotgun (WGS) entry which is preliminary data.</text>
</comment>
<dbReference type="EMBL" id="VZPB01000057">
    <property type="protein sequence ID" value="KAB0576504.1"/>
    <property type="molecule type" value="Genomic_DNA"/>
</dbReference>